<accession>A0ACA9NYZ0</accession>
<sequence>MGNQQIHILLIITLLLRSLVLPVTSVTSVTFVTPFIPVIQVAYETQQACPTAPPSCGA</sequence>
<dbReference type="EMBL" id="CAJVPW010018673">
    <property type="protein sequence ID" value="CAG8682853.1"/>
    <property type="molecule type" value="Genomic_DNA"/>
</dbReference>
<dbReference type="Proteomes" id="UP000789366">
    <property type="component" value="Unassembled WGS sequence"/>
</dbReference>
<proteinExistence type="predicted"/>
<gene>
    <name evidence="1" type="ORF">SPELUC_LOCUS10254</name>
</gene>
<keyword evidence="2" id="KW-1185">Reference proteome</keyword>
<protein>
    <submittedName>
        <fullName evidence="1">16721_t:CDS:1</fullName>
    </submittedName>
</protein>
<organism evidence="1 2">
    <name type="scientific">Cetraspora pellucida</name>
    <dbReference type="NCBI Taxonomy" id="1433469"/>
    <lineage>
        <taxon>Eukaryota</taxon>
        <taxon>Fungi</taxon>
        <taxon>Fungi incertae sedis</taxon>
        <taxon>Mucoromycota</taxon>
        <taxon>Glomeromycotina</taxon>
        <taxon>Glomeromycetes</taxon>
        <taxon>Diversisporales</taxon>
        <taxon>Gigasporaceae</taxon>
        <taxon>Cetraspora</taxon>
    </lineage>
</organism>
<feature type="non-terminal residue" evidence="1">
    <location>
        <position position="58"/>
    </location>
</feature>
<evidence type="ECO:0000313" key="1">
    <source>
        <dbReference type="EMBL" id="CAG8682853.1"/>
    </source>
</evidence>
<name>A0ACA9NYZ0_9GLOM</name>
<comment type="caution">
    <text evidence="1">The sequence shown here is derived from an EMBL/GenBank/DDBJ whole genome shotgun (WGS) entry which is preliminary data.</text>
</comment>
<reference evidence="1" key="1">
    <citation type="submission" date="2021-06" db="EMBL/GenBank/DDBJ databases">
        <authorList>
            <person name="Kallberg Y."/>
            <person name="Tangrot J."/>
            <person name="Rosling A."/>
        </authorList>
    </citation>
    <scope>NUCLEOTIDE SEQUENCE</scope>
    <source>
        <strain evidence="1">28 12/20/2015</strain>
    </source>
</reference>
<evidence type="ECO:0000313" key="2">
    <source>
        <dbReference type="Proteomes" id="UP000789366"/>
    </source>
</evidence>